<evidence type="ECO:0000313" key="5">
    <source>
        <dbReference type="EMBL" id="PHU37824.1"/>
    </source>
</evidence>
<dbReference type="GO" id="GO:0005524">
    <property type="term" value="F:ATP binding"/>
    <property type="evidence" value="ECO:0007669"/>
    <property type="project" value="UniProtKB-KW"/>
</dbReference>
<reference evidence="5 6" key="2">
    <citation type="submission" date="2017-10" db="EMBL/GenBank/DDBJ databases">
        <authorList>
            <person name="Banno H."/>
            <person name="Chua N.-H."/>
        </authorList>
    </citation>
    <scope>NUCLEOTIDE SEQUENCE [LARGE SCALE GENOMIC DNA]</scope>
    <source>
        <strain evidence="5 6">JK623</strain>
    </source>
</reference>
<dbReference type="RefSeq" id="WP_099385990.1">
    <property type="nucleotide sequence ID" value="NZ_JANSWH010000011.1"/>
</dbReference>
<name>A0A2G3E3J2_9FIRM</name>
<keyword evidence="2" id="KW-0547">Nucleotide-binding</keyword>
<dbReference type="InterPro" id="IPR003439">
    <property type="entry name" value="ABC_transporter-like_ATP-bd"/>
</dbReference>
<dbReference type="PROSITE" id="PS50893">
    <property type="entry name" value="ABC_TRANSPORTER_2"/>
    <property type="match status" value="1"/>
</dbReference>
<comment type="caution">
    <text evidence="5">The sequence shown here is derived from an EMBL/GenBank/DDBJ whole genome shotgun (WGS) entry which is preliminary data.</text>
</comment>
<feature type="domain" description="ABC transporter" evidence="4">
    <location>
        <begin position="1"/>
        <end position="208"/>
    </location>
</feature>
<evidence type="ECO:0000256" key="1">
    <source>
        <dbReference type="ARBA" id="ARBA00022448"/>
    </source>
</evidence>
<protein>
    <recommendedName>
        <fullName evidence="4">ABC transporter domain-containing protein</fullName>
    </recommendedName>
</protein>
<dbReference type="Proteomes" id="UP000224563">
    <property type="component" value="Unassembled WGS sequence"/>
</dbReference>
<keyword evidence="1" id="KW-0813">Transport</keyword>
<dbReference type="CDD" id="cd03230">
    <property type="entry name" value="ABC_DR_subfamily_A"/>
    <property type="match status" value="1"/>
</dbReference>
<sequence>MNALEFEHIYFRRGYFTLSDVSFCIKIGETVAVSGRSGCGKTTLFELMGNVVKPDGGFIRYFGKEMYEDEANIRRNMSLMFEEPNFNGERRAEQFAREFKKIEPSFDLEGFRARLDCFGLDEKKRIRMYSKGMRKKMMLAFFLSRNPRLLLMDEPTGGLDTRSRTEVFDMIEAYRREHELTVLFSTHQKDDISDYANRILHMENGGIQ</sequence>
<dbReference type="AlphaFoldDB" id="A0A2G3E3J2"/>
<evidence type="ECO:0000313" key="6">
    <source>
        <dbReference type="Proteomes" id="UP000224563"/>
    </source>
</evidence>
<proteinExistence type="predicted"/>
<accession>A0A2G3E3J2</accession>
<dbReference type="InterPro" id="IPR027417">
    <property type="entry name" value="P-loop_NTPase"/>
</dbReference>
<evidence type="ECO:0000256" key="3">
    <source>
        <dbReference type="ARBA" id="ARBA00022840"/>
    </source>
</evidence>
<dbReference type="SUPFAM" id="SSF52540">
    <property type="entry name" value="P-loop containing nucleoside triphosphate hydrolases"/>
    <property type="match status" value="1"/>
</dbReference>
<dbReference type="InterPro" id="IPR051782">
    <property type="entry name" value="ABC_Transporter_VariousFunc"/>
</dbReference>
<dbReference type="EMBL" id="PDYG01000029">
    <property type="protein sequence ID" value="PHU37824.1"/>
    <property type="molecule type" value="Genomic_DNA"/>
</dbReference>
<organism evidence="5 6">
    <name type="scientific">Agathobacter ruminis</name>
    <dbReference type="NCBI Taxonomy" id="1712665"/>
    <lineage>
        <taxon>Bacteria</taxon>
        <taxon>Bacillati</taxon>
        <taxon>Bacillota</taxon>
        <taxon>Clostridia</taxon>
        <taxon>Lachnospirales</taxon>
        <taxon>Lachnospiraceae</taxon>
        <taxon>Agathobacter</taxon>
    </lineage>
</organism>
<dbReference type="PANTHER" id="PTHR42939">
    <property type="entry name" value="ABC TRANSPORTER ATP-BINDING PROTEIN ALBC-RELATED"/>
    <property type="match status" value="1"/>
</dbReference>
<dbReference type="SMART" id="SM00382">
    <property type="entry name" value="AAA"/>
    <property type="match status" value="1"/>
</dbReference>
<dbReference type="Pfam" id="PF00005">
    <property type="entry name" value="ABC_tran"/>
    <property type="match status" value="1"/>
</dbReference>
<dbReference type="PANTHER" id="PTHR42939:SF1">
    <property type="entry name" value="ABC TRANSPORTER ATP-BINDING PROTEIN ALBC-RELATED"/>
    <property type="match status" value="1"/>
</dbReference>
<keyword evidence="3" id="KW-0067">ATP-binding</keyword>
<evidence type="ECO:0000259" key="4">
    <source>
        <dbReference type="PROSITE" id="PS50893"/>
    </source>
</evidence>
<keyword evidence="6" id="KW-1185">Reference proteome</keyword>
<gene>
    <name evidence="5" type="ORF">CSX02_05890</name>
</gene>
<dbReference type="GO" id="GO:0016887">
    <property type="term" value="F:ATP hydrolysis activity"/>
    <property type="evidence" value="ECO:0007669"/>
    <property type="project" value="InterPro"/>
</dbReference>
<dbReference type="InterPro" id="IPR003593">
    <property type="entry name" value="AAA+_ATPase"/>
</dbReference>
<dbReference type="Gene3D" id="3.40.50.300">
    <property type="entry name" value="P-loop containing nucleotide triphosphate hydrolases"/>
    <property type="match status" value="1"/>
</dbReference>
<reference evidence="5 6" key="1">
    <citation type="submission" date="2017-10" db="EMBL/GenBank/DDBJ databases">
        <title>Resolving the taxonomy of Roseburia spp., Eubacterium rectale and Agathobacter spp. through phylogenomic analysis.</title>
        <authorList>
            <person name="Sheridan P.O."/>
            <person name="Walker A.W."/>
            <person name="Duncan S.H."/>
            <person name="Scott K.P."/>
            <person name="Toole P.W.O."/>
            <person name="Luis P."/>
            <person name="Flint H.J."/>
        </authorList>
    </citation>
    <scope>NUCLEOTIDE SEQUENCE [LARGE SCALE GENOMIC DNA]</scope>
    <source>
        <strain evidence="5 6">JK623</strain>
    </source>
</reference>
<evidence type="ECO:0000256" key="2">
    <source>
        <dbReference type="ARBA" id="ARBA00022741"/>
    </source>
</evidence>